<gene>
    <name evidence="2" type="ORF">AAT19DRAFT_16711</name>
</gene>
<evidence type="ECO:0000256" key="1">
    <source>
        <dbReference type="SAM" id="MobiDB-lite"/>
    </source>
</evidence>
<protein>
    <submittedName>
        <fullName evidence="2">Uncharacterized protein</fullName>
    </submittedName>
</protein>
<evidence type="ECO:0000313" key="2">
    <source>
        <dbReference type="EMBL" id="PRQ72787.1"/>
    </source>
</evidence>
<evidence type="ECO:0000313" key="3">
    <source>
        <dbReference type="Proteomes" id="UP000239560"/>
    </source>
</evidence>
<feature type="region of interest" description="Disordered" evidence="1">
    <location>
        <begin position="129"/>
        <end position="151"/>
    </location>
</feature>
<dbReference type="EMBL" id="LCTV02000009">
    <property type="protein sequence ID" value="PRQ72787.1"/>
    <property type="molecule type" value="Genomic_DNA"/>
</dbReference>
<accession>A0A2T0A441</accession>
<sequence length="151" mass="15610">MAEEGAVTAFQEVGMLPSIEDIAGLPGFDTIRVLHMLSSDNPSPPPSASMTSASMASASMASHPSSVLILSSPISSESSTILSSAFPTSFSNASSISSRSFFALARPSTFFQALHRARSCLSCSVLGRPSRRMSMDGSNEREGGGTSQGGL</sequence>
<proteinExistence type="predicted"/>
<dbReference type="AlphaFoldDB" id="A0A2T0A441"/>
<name>A0A2T0A441_RHOTO</name>
<organism evidence="2 3">
    <name type="scientific">Rhodotorula toruloides</name>
    <name type="common">Yeast</name>
    <name type="synonym">Rhodosporidium toruloides</name>
    <dbReference type="NCBI Taxonomy" id="5286"/>
    <lineage>
        <taxon>Eukaryota</taxon>
        <taxon>Fungi</taxon>
        <taxon>Dikarya</taxon>
        <taxon>Basidiomycota</taxon>
        <taxon>Pucciniomycotina</taxon>
        <taxon>Microbotryomycetes</taxon>
        <taxon>Sporidiobolales</taxon>
        <taxon>Sporidiobolaceae</taxon>
        <taxon>Rhodotorula</taxon>
    </lineage>
</organism>
<comment type="caution">
    <text evidence="2">The sequence shown here is derived from an EMBL/GenBank/DDBJ whole genome shotgun (WGS) entry which is preliminary data.</text>
</comment>
<dbReference type="Proteomes" id="UP000239560">
    <property type="component" value="Unassembled WGS sequence"/>
</dbReference>
<reference evidence="2 3" key="1">
    <citation type="journal article" date="2018" name="Elife">
        <title>Functional genomics of lipid metabolism in the oleaginous yeast Rhodosporidium toruloides.</title>
        <authorList>
            <person name="Coradetti S.T."/>
            <person name="Pinel D."/>
            <person name="Geiselman G."/>
            <person name="Ito M."/>
            <person name="Mondo S."/>
            <person name="Reilly M.C."/>
            <person name="Cheng Y.F."/>
            <person name="Bauer S."/>
            <person name="Grigoriev I."/>
            <person name="Gladden J.M."/>
            <person name="Simmons B.A."/>
            <person name="Brem R."/>
            <person name="Arkin A.P."/>
            <person name="Skerker J.M."/>
        </authorList>
    </citation>
    <scope>NUCLEOTIDE SEQUENCE [LARGE SCALE GENOMIC DNA]</scope>
    <source>
        <strain evidence="2 3">NBRC 0880</strain>
    </source>
</reference>